<evidence type="ECO:0000313" key="2">
    <source>
        <dbReference type="Proteomes" id="UP000292052"/>
    </source>
</evidence>
<keyword evidence="2" id="KW-1185">Reference proteome</keyword>
<protein>
    <submittedName>
        <fullName evidence="1">Uncharacterized protein</fullName>
    </submittedName>
</protein>
<gene>
    <name evidence="1" type="ORF">BDFB_001501</name>
</gene>
<organism evidence="1 2">
    <name type="scientific">Asbolus verrucosus</name>
    <name type="common">Desert ironclad beetle</name>
    <dbReference type="NCBI Taxonomy" id="1661398"/>
    <lineage>
        <taxon>Eukaryota</taxon>
        <taxon>Metazoa</taxon>
        <taxon>Ecdysozoa</taxon>
        <taxon>Arthropoda</taxon>
        <taxon>Hexapoda</taxon>
        <taxon>Insecta</taxon>
        <taxon>Pterygota</taxon>
        <taxon>Neoptera</taxon>
        <taxon>Endopterygota</taxon>
        <taxon>Coleoptera</taxon>
        <taxon>Polyphaga</taxon>
        <taxon>Cucujiformia</taxon>
        <taxon>Tenebrionidae</taxon>
        <taxon>Pimeliinae</taxon>
        <taxon>Asbolus</taxon>
    </lineage>
</organism>
<evidence type="ECO:0000313" key="1">
    <source>
        <dbReference type="EMBL" id="RZC39550.1"/>
    </source>
</evidence>
<name>A0A482W362_ASBVE</name>
<accession>A0A482W362</accession>
<dbReference type="AlphaFoldDB" id="A0A482W362"/>
<dbReference type="EMBL" id="QDEB01033410">
    <property type="protein sequence ID" value="RZC39550.1"/>
    <property type="molecule type" value="Genomic_DNA"/>
</dbReference>
<comment type="caution">
    <text evidence="1">The sequence shown here is derived from an EMBL/GenBank/DDBJ whole genome shotgun (WGS) entry which is preliminary data.</text>
</comment>
<reference evidence="1 2" key="1">
    <citation type="submission" date="2017-03" db="EMBL/GenBank/DDBJ databases">
        <title>Genome of the blue death feigning beetle - Asbolus verrucosus.</title>
        <authorList>
            <person name="Rider S.D."/>
        </authorList>
    </citation>
    <scope>NUCLEOTIDE SEQUENCE [LARGE SCALE GENOMIC DNA]</scope>
    <source>
        <strain evidence="1">Butters</strain>
        <tissue evidence="1">Head and leg muscle</tissue>
    </source>
</reference>
<proteinExistence type="predicted"/>
<sequence length="143" mass="16376">MPPSELLKSNRVNRPVGNTCRRRLQNKFEECDKEYETKTADKSVLSVLSLNDNTRRVLRNGAERLTKTFNNVRTTIGTITQKFRVSTKRRQILEEGPMTPNCATPHTFSKQILGRTPTKLYSPFGIETPYNPVTCFDKENKAP</sequence>
<dbReference type="OrthoDB" id="75343at2759"/>
<dbReference type="Proteomes" id="UP000292052">
    <property type="component" value="Unassembled WGS sequence"/>
</dbReference>